<accession>A0ABU8IL28</accession>
<dbReference type="EMBL" id="JACFYJ010000003">
    <property type="protein sequence ID" value="MEI5996305.1"/>
    <property type="molecule type" value="Genomic_DNA"/>
</dbReference>
<name>A0ABU8IL28_9BURK</name>
<evidence type="ECO:0000313" key="2">
    <source>
        <dbReference type="Proteomes" id="UP001386437"/>
    </source>
</evidence>
<gene>
    <name evidence="1" type="ORF">H3V53_03505</name>
</gene>
<protein>
    <submittedName>
        <fullName evidence="1">Uncharacterized protein</fullName>
    </submittedName>
</protein>
<evidence type="ECO:0000313" key="1">
    <source>
        <dbReference type="EMBL" id="MEI5996305.1"/>
    </source>
</evidence>
<dbReference type="Proteomes" id="UP001386437">
    <property type="component" value="Unassembled WGS sequence"/>
</dbReference>
<keyword evidence="2" id="KW-1185">Reference proteome</keyword>
<comment type="caution">
    <text evidence="1">The sequence shown here is derived from an EMBL/GenBank/DDBJ whole genome shotgun (WGS) entry which is preliminary data.</text>
</comment>
<sequence length="75" mass="8590">MNLEDVNGVEIEINLKDVSRVILGLRQIEVYTKDNTLIKVTASVLNLLRLIDAEASQSCRLRYKKTSRSSMLSWH</sequence>
<reference evidence="1 2" key="1">
    <citation type="journal article" date="2022" name="Arch. Microbiol.">
        <title>Paraburkholderia bengalensis sp. nov. isolated from roots of Oryza sativa, IR64.</title>
        <authorList>
            <person name="Nag P."/>
            <person name="Mondal N."/>
            <person name="Sarkar J."/>
            <person name="Das S."/>
        </authorList>
    </citation>
    <scope>NUCLEOTIDE SEQUENCE [LARGE SCALE GENOMIC DNA]</scope>
    <source>
        <strain evidence="1 2">IR64_4_BI</strain>
    </source>
</reference>
<dbReference type="RefSeq" id="WP_336596741.1">
    <property type="nucleotide sequence ID" value="NZ_JACFYJ010000003.1"/>
</dbReference>
<organism evidence="1 2">
    <name type="scientific">Paraburkholderia bengalensis</name>
    <dbReference type="NCBI Taxonomy" id="2747562"/>
    <lineage>
        <taxon>Bacteria</taxon>
        <taxon>Pseudomonadati</taxon>
        <taxon>Pseudomonadota</taxon>
        <taxon>Betaproteobacteria</taxon>
        <taxon>Burkholderiales</taxon>
        <taxon>Burkholderiaceae</taxon>
        <taxon>Paraburkholderia</taxon>
    </lineage>
</organism>
<proteinExistence type="predicted"/>